<reference evidence="4" key="1">
    <citation type="journal article" date="2019" name="Int. J. Syst. Evol. Microbiol.">
        <title>The Global Catalogue of Microorganisms (GCM) 10K type strain sequencing project: providing services to taxonomists for standard genome sequencing and annotation.</title>
        <authorList>
            <consortium name="The Broad Institute Genomics Platform"/>
            <consortium name="The Broad Institute Genome Sequencing Center for Infectious Disease"/>
            <person name="Wu L."/>
            <person name="Ma J."/>
        </authorList>
    </citation>
    <scope>NUCLEOTIDE SEQUENCE [LARGE SCALE GENOMIC DNA]</scope>
    <source>
        <strain evidence="4">KCTC 12907</strain>
    </source>
</reference>
<evidence type="ECO:0000259" key="2">
    <source>
        <dbReference type="PROSITE" id="PS50975"/>
    </source>
</evidence>
<dbReference type="InterPro" id="IPR011761">
    <property type="entry name" value="ATP-grasp"/>
</dbReference>
<evidence type="ECO:0000256" key="1">
    <source>
        <dbReference type="PROSITE-ProRule" id="PRU00409"/>
    </source>
</evidence>
<evidence type="ECO:0000313" key="4">
    <source>
        <dbReference type="Proteomes" id="UP001596378"/>
    </source>
</evidence>
<protein>
    <submittedName>
        <fullName evidence="3">ATP-grasp domain-containing protein</fullName>
    </submittedName>
</protein>
<dbReference type="Gene3D" id="3.30.470.20">
    <property type="entry name" value="ATP-grasp fold, B domain"/>
    <property type="match status" value="1"/>
</dbReference>
<proteinExistence type="predicted"/>
<dbReference type="PROSITE" id="PS50975">
    <property type="entry name" value="ATP_GRASP"/>
    <property type="match status" value="1"/>
</dbReference>
<dbReference type="EMBL" id="JBHTAI010000010">
    <property type="protein sequence ID" value="MFC7150392.1"/>
    <property type="molecule type" value="Genomic_DNA"/>
</dbReference>
<comment type="caution">
    <text evidence="3">The sequence shown here is derived from an EMBL/GenBank/DDBJ whole genome shotgun (WGS) entry which is preliminary data.</text>
</comment>
<name>A0ABW2FDK5_9BACL</name>
<gene>
    <name evidence="3" type="ORF">ACFQMJ_17825</name>
</gene>
<keyword evidence="4" id="KW-1185">Reference proteome</keyword>
<keyword evidence="1" id="KW-0547">Nucleotide-binding</keyword>
<organism evidence="3 4">
    <name type="scientific">Cohnella cellulosilytica</name>
    <dbReference type="NCBI Taxonomy" id="986710"/>
    <lineage>
        <taxon>Bacteria</taxon>
        <taxon>Bacillati</taxon>
        <taxon>Bacillota</taxon>
        <taxon>Bacilli</taxon>
        <taxon>Bacillales</taxon>
        <taxon>Paenibacillaceae</taxon>
        <taxon>Cohnella</taxon>
    </lineage>
</organism>
<dbReference type="SUPFAM" id="SSF56059">
    <property type="entry name" value="Glutathione synthetase ATP-binding domain-like"/>
    <property type="match status" value="1"/>
</dbReference>
<keyword evidence="1" id="KW-0067">ATP-binding</keyword>
<dbReference type="Gene3D" id="3.40.50.20">
    <property type="match status" value="1"/>
</dbReference>
<accession>A0ABW2FDK5</accession>
<evidence type="ECO:0000313" key="3">
    <source>
        <dbReference type="EMBL" id="MFC7150392.1"/>
    </source>
</evidence>
<sequence>MTTEASGPLRVLLTGGRSPAALELARLLHAAGHRVYAAESAPYHLCRVSRAVERSFLVPSPAEGAEAFAAALCAIAGECRIDVLIPTCEEIFHISRKLERFRGTCRVLAAPLAELDSLHHKGKFIETAARTGLPVPDTVAVTAPDGWQELLRDPRFAEGLALKPAYSRFASRTLLLDLRRAPPSAARREEISGLLASAGVSDRRPWVAQQLLRGEEWCTYSVAHEGRIAAHAAYRSRFRAGRGASVHYEPAEQPQLFDWVRRFVAAIGFTGQIAFDFMVSPEGAVLPMECNPRATSGVHLFGPEGRLAEALLAPASLLASGRIAAPAPEAGRRGTMLTAAMLSYGLAQAVRERTLGQWLRAWRSSRDVVFRREDPKPCAEQFRLLAWTRKTAARRGLTLQEASTSDIEWNGER</sequence>
<feature type="domain" description="ATP-grasp" evidence="2">
    <location>
        <begin position="125"/>
        <end position="316"/>
    </location>
</feature>
<dbReference type="Proteomes" id="UP001596378">
    <property type="component" value="Unassembled WGS sequence"/>
</dbReference>
<dbReference type="RefSeq" id="WP_378045662.1">
    <property type="nucleotide sequence ID" value="NZ_JBHMDN010000008.1"/>
</dbReference>